<proteinExistence type="predicted"/>
<dbReference type="EMBL" id="NPDT01000009">
    <property type="protein sequence ID" value="PJZ64498.1"/>
    <property type="molecule type" value="Genomic_DNA"/>
</dbReference>
<protein>
    <submittedName>
        <fullName evidence="2">Uncharacterized protein</fullName>
    </submittedName>
</protein>
<feature type="region of interest" description="Disordered" evidence="1">
    <location>
        <begin position="1"/>
        <end position="25"/>
    </location>
</feature>
<dbReference type="Proteomes" id="UP000231912">
    <property type="component" value="Unassembled WGS sequence"/>
</dbReference>
<organism evidence="2 3">
    <name type="scientific">Leptospira wolffii</name>
    <dbReference type="NCBI Taxonomy" id="409998"/>
    <lineage>
        <taxon>Bacteria</taxon>
        <taxon>Pseudomonadati</taxon>
        <taxon>Spirochaetota</taxon>
        <taxon>Spirochaetia</taxon>
        <taxon>Leptospirales</taxon>
        <taxon>Leptospiraceae</taxon>
        <taxon>Leptospira</taxon>
    </lineage>
</organism>
<gene>
    <name evidence="2" type="ORF">CH371_17125</name>
</gene>
<comment type="caution">
    <text evidence="2">The sequence shown here is derived from an EMBL/GenBank/DDBJ whole genome shotgun (WGS) entry which is preliminary data.</text>
</comment>
<evidence type="ECO:0000313" key="2">
    <source>
        <dbReference type="EMBL" id="PJZ64498.1"/>
    </source>
</evidence>
<reference evidence="2 3" key="1">
    <citation type="submission" date="2017-07" db="EMBL/GenBank/DDBJ databases">
        <title>Leptospira spp. isolated from tropical soils.</title>
        <authorList>
            <person name="Thibeaux R."/>
            <person name="Iraola G."/>
            <person name="Ferres I."/>
            <person name="Bierque E."/>
            <person name="Girault D."/>
            <person name="Soupe-Gilbert M.-E."/>
            <person name="Picardeau M."/>
            <person name="Goarant C."/>
        </authorList>
    </citation>
    <scope>NUCLEOTIDE SEQUENCE [LARGE SCALE GENOMIC DNA]</scope>
    <source>
        <strain evidence="2 3">FH2-C-A2</strain>
    </source>
</reference>
<evidence type="ECO:0000313" key="3">
    <source>
        <dbReference type="Proteomes" id="UP000231912"/>
    </source>
</evidence>
<accession>A0A2M9Z7W8</accession>
<evidence type="ECO:0000256" key="1">
    <source>
        <dbReference type="SAM" id="MobiDB-lite"/>
    </source>
</evidence>
<dbReference type="AlphaFoldDB" id="A0A2M9Z7W8"/>
<sequence>MQDNSTKKRDSAIKNEKSLGESSLGRKNGMREYLDLVSLPGFLDRELCFKKERVHSIFGSAPN</sequence>
<feature type="compositionally biased region" description="Basic and acidic residues" evidence="1">
    <location>
        <begin position="1"/>
        <end position="19"/>
    </location>
</feature>
<name>A0A2M9Z7W8_9LEPT</name>